<dbReference type="GO" id="GO:0022008">
    <property type="term" value="P:neurogenesis"/>
    <property type="evidence" value="ECO:0007669"/>
    <property type="project" value="TreeGrafter"/>
</dbReference>
<name>A0A915D6W2_9BILA</name>
<dbReference type="PRINTS" id="PR00109">
    <property type="entry name" value="TYRKINASE"/>
</dbReference>
<keyword evidence="10 16" id="KW-0472">Membrane</keyword>
<keyword evidence="12" id="KW-0675">Receptor</keyword>
<dbReference type="InterPro" id="IPR006211">
    <property type="entry name" value="Furin-like_Cys-rich_dom"/>
</dbReference>
<dbReference type="InterPro" id="IPR008266">
    <property type="entry name" value="Tyr_kinase_AS"/>
</dbReference>
<reference evidence="19" key="1">
    <citation type="submission" date="2022-11" db="UniProtKB">
        <authorList>
            <consortium name="WormBaseParasite"/>
        </authorList>
    </citation>
    <scope>IDENTIFICATION</scope>
</reference>
<dbReference type="Pfam" id="PF00757">
    <property type="entry name" value="Furin-like"/>
    <property type="match status" value="1"/>
</dbReference>
<dbReference type="EC" id="2.7.10.1" evidence="2"/>
<keyword evidence="11" id="KW-0829">Tyrosine-protein kinase</keyword>
<dbReference type="Gene3D" id="1.10.510.10">
    <property type="entry name" value="Transferase(Phosphotransferase) domain 1"/>
    <property type="match status" value="1"/>
</dbReference>
<proteinExistence type="predicted"/>
<evidence type="ECO:0000256" key="3">
    <source>
        <dbReference type="ARBA" id="ARBA00022553"/>
    </source>
</evidence>
<dbReference type="InterPro" id="IPR020635">
    <property type="entry name" value="Tyr_kinase_cat_dom"/>
</dbReference>
<dbReference type="Pfam" id="PF07714">
    <property type="entry name" value="PK_Tyr_Ser-Thr"/>
    <property type="match status" value="1"/>
</dbReference>
<dbReference type="PANTHER" id="PTHR24416">
    <property type="entry name" value="TYROSINE-PROTEIN KINASE RECEPTOR"/>
    <property type="match status" value="1"/>
</dbReference>
<dbReference type="InterPro" id="IPR036941">
    <property type="entry name" value="Rcpt_L-dom_sf"/>
</dbReference>
<comment type="subcellular location">
    <subcellularLocation>
        <location evidence="1">Membrane</location>
        <topology evidence="1">Single-pass type I membrane protein</topology>
    </subcellularLocation>
</comment>
<evidence type="ECO:0000256" key="10">
    <source>
        <dbReference type="ARBA" id="ARBA00023136"/>
    </source>
</evidence>
<feature type="domain" description="Protein kinase" evidence="17">
    <location>
        <begin position="917"/>
        <end position="1194"/>
    </location>
</feature>
<dbReference type="WBParaSite" id="jg16676">
    <property type="protein sequence ID" value="jg16676"/>
    <property type="gene ID" value="jg16676"/>
</dbReference>
<dbReference type="GO" id="GO:0009925">
    <property type="term" value="C:basal plasma membrane"/>
    <property type="evidence" value="ECO:0007669"/>
    <property type="project" value="TreeGrafter"/>
</dbReference>
<keyword evidence="5 16" id="KW-0812">Transmembrane</keyword>
<dbReference type="InterPro" id="IPR050122">
    <property type="entry name" value="RTK"/>
</dbReference>
<dbReference type="InterPro" id="IPR009030">
    <property type="entry name" value="Growth_fac_rcpt_cys_sf"/>
</dbReference>
<comment type="catalytic activity">
    <reaction evidence="14">
        <text>L-tyrosyl-[protein] + ATP = O-phospho-L-tyrosyl-[protein] + ADP + H(+)</text>
        <dbReference type="Rhea" id="RHEA:10596"/>
        <dbReference type="Rhea" id="RHEA-COMP:10136"/>
        <dbReference type="Rhea" id="RHEA-COMP:20101"/>
        <dbReference type="ChEBI" id="CHEBI:15378"/>
        <dbReference type="ChEBI" id="CHEBI:30616"/>
        <dbReference type="ChEBI" id="CHEBI:46858"/>
        <dbReference type="ChEBI" id="CHEBI:61978"/>
        <dbReference type="ChEBI" id="CHEBI:456216"/>
        <dbReference type="EC" id="2.7.10.1"/>
    </reaction>
</comment>
<feature type="transmembrane region" description="Helical" evidence="16">
    <location>
        <begin position="874"/>
        <end position="894"/>
    </location>
</feature>
<keyword evidence="13" id="KW-0325">Glycoprotein</keyword>
<feature type="region of interest" description="Disordered" evidence="15">
    <location>
        <begin position="1268"/>
        <end position="1310"/>
    </location>
</feature>
<keyword evidence="7" id="KW-0418">Kinase</keyword>
<dbReference type="SMART" id="SM00219">
    <property type="entry name" value="TyrKc"/>
    <property type="match status" value="1"/>
</dbReference>
<dbReference type="SUPFAM" id="SSF57184">
    <property type="entry name" value="Growth factor receptor domain"/>
    <property type="match status" value="2"/>
</dbReference>
<dbReference type="InterPro" id="IPR006212">
    <property type="entry name" value="Furin_repeat"/>
</dbReference>
<dbReference type="GO" id="GO:0043066">
    <property type="term" value="P:negative regulation of apoptotic process"/>
    <property type="evidence" value="ECO:0007669"/>
    <property type="project" value="TreeGrafter"/>
</dbReference>
<evidence type="ECO:0000313" key="18">
    <source>
        <dbReference type="Proteomes" id="UP000887574"/>
    </source>
</evidence>
<dbReference type="Gene3D" id="3.30.200.20">
    <property type="entry name" value="Phosphorylase Kinase, domain 1"/>
    <property type="match status" value="1"/>
</dbReference>
<dbReference type="PROSITE" id="PS00109">
    <property type="entry name" value="PROTEIN_KINASE_TYR"/>
    <property type="match status" value="1"/>
</dbReference>
<dbReference type="InterPro" id="IPR001245">
    <property type="entry name" value="Ser-Thr/Tyr_kinase_cat_dom"/>
</dbReference>
<dbReference type="GO" id="GO:0004714">
    <property type="term" value="F:transmembrane receptor protein tyrosine kinase activity"/>
    <property type="evidence" value="ECO:0007669"/>
    <property type="project" value="UniProtKB-EC"/>
</dbReference>
<keyword evidence="8" id="KW-0067">ATP-binding</keyword>
<evidence type="ECO:0000256" key="12">
    <source>
        <dbReference type="ARBA" id="ARBA00023170"/>
    </source>
</evidence>
<dbReference type="GO" id="GO:0008284">
    <property type="term" value="P:positive regulation of cell population proliferation"/>
    <property type="evidence" value="ECO:0007669"/>
    <property type="project" value="TreeGrafter"/>
</dbReference>
<evidence type="ECO:0000256" key="8">
    <source>
        <dbReference type="ARBA" id="ARBA00022840"/>
    </source>
</evidence>
<evidence type="ECO:0000256" key="2">
    <source>
        <dbReference type="ARBA" id="ARBA00011902"/>
    </source>
</evidence>
<dbReference type="InterPro" id="IPR000719">
    <property type="entry name" value="Prot_kinase_dom"/>
</dbReference>
<evidence type="ECO:0000256" key="16">
    <source>
        <dbReference type="SAM" id="Phobius"/>
    </source>
</evidence>
<dbReference type="GO" id="GO:0007169">
    <property type="term" value="P:cell surface receptor protein tyrosine kinase signaling pathway"/>
    <property type="evidence" value="ECO:0007669"/>
    <property type="project" value="TreeGrafter"/>
</dbReference>
<protein>
    <recommendedName>
        <fullName evidence="2">receptor protein-tyrosine kinase</fullName>
        <ecNumber evidence="2">2.7.10.1</ecNumber>
    </recommendedName>
</protein>
<evidence type="ECO:0000256" key="5">
    <source>
        <dbReference type="ARBA" id="ARBA00022692"/>
    </source>
</evidence>
<dbReference type="PANTHER" id="PTHR24416:SF566">
    <property type="entry name" value="EPIDERMAL GROWTH FACTOR RECEPTOR"/>
    <property type="match status" value="1"/>
</dbReference>
<evidence type="ECO:0000256" key="14">
    <source>
        <dbReference type="ARBA" id="ARBA00051243"/>
    </source>
</evidence>
<sequence>MGAKKKGANIGIDHNEQGNYGLFCVNKFLRLVYKIRQMGPTRNGGKKRKEPTLVLTTMSKETMDYFGMESANTTQPTTNFRKYGPYQSLKQGDTVCLGTDNSRNTINVENNMNHYQRLKKSFISFFEDLEEVTGYILIFNVRVEQITLPKLKIIWGEKQHEGNALQIDSSSGLHYLNMPSLRSIEQGNITIKRSPDLCYMDPNHHFVDYSEFLVNRPEQKVLIIDKFSRNCESLTKPCDRACEKSSCFGPGPDQCQTIYRRICPSCESNACYVDGQNTSRCCDDACAGGCYGDGKEKCVACKHFEQDDKCVIECTGIDIYNPNTKMKESLPDDRKRYYYGRHCVNECPSGTLIEDKYCVTRCSEKFHRDVHKDDRRCVPCSGECPKVCQMTEPINSLNIRNFVNCSEIEGNIEILNHVFEENLPDVYLSSKVDRNKVIPALTATDLEVLKSVRIVTGYIAIDGGRHSNSNKPHSLSFLENLEMIEGRQLYFEKYSLYVIGNADLKWLGLKSLKKIKHGLLSFSHNKNLCYSYTIPFGPFLGVKESVWKNNKNPDECERVSRKCDANCDASLGCWDLKCAATCPTEGYYVDEDKYQCHQCHEQCLECDGPDPTQCSKCKKFEQWTHKEADETPDGYIIVRDENKRCVSKCPNETYADGVRCELCDLACYGLGCTGPKPHLGKGGCNRCRYAIEEEDNDNKLRCLVGETENTVCGPSNNISGNYYVGVGPRNISKYMCHKCRPECASCFRDGISTRDCACSNYKLSDGVSEVNDICVMDCGKGSYTISNKTDSPTEYARNTSYGECRKCHELCDDRYSCSGTQAFECEKCAFAGLLYNDTTFECLKECPEESPFTYEGMCHEEDKDVVVRRKRNTIISAAFAAFLLFIIVITYLVYRCVKYRKKYEKEAQMHMPDIPLLIQEKLDFYWAFGIVYAGKWKPPSRSGISLPVAIKAINPSESRHTTDAEMMKEAGLMASIQHEHLLPLVGICVGKGGIKIITILRPLGSLLKFLDQHKQRLGSKNLMLYCYQISAAMEFLAKKKIVHRDLATRNVLVKNINHVEVTDFGLAQMLQGSETSVVIEGRVAVKWLAIESLRQQIYTERTDVWSFGVTCWEILTFGQTPPYKELGLPRDHKLARELAYQLEKGYRLKQPANCSQELYQEMLNCWLVDPGSRPTFRQIKERLEQFCRAPHIYVQERQATQRMDSITNSEQRMMIERLLQDSDFLDPVNIDPAEYALHSPTIGNKDGGGSLFSANTLETLVPASPTTPNIPLMLGNQNRHGSTDTNSTRYKSDPVQRRHHLSSTTTDDSRISELEMDEENYLMPKGVGHSIIGKSIDEEEEEDQASLYTPVIAESKPGFNKDDVNCVPTYLNETDRPNEYANHSKQGDVSNGVHPQILKHYSPTQTKQSMRMAPAMLPLLI</sequence>
<evidence type="ECO:0000256" key="1">
    <source>
        <dbReference type="ARBA" id="ARBA00004479"/>
    </source>
</evidence>
<evidence type="ECO:0000256" key="6">
    <source>
        <dbReference type="ARBA" id="ARBA00022741"/>
    </source>
</evidence>
<evidence type="ECO:0000256" key="4">
    <source>
        <dbReference type="ARBA" id="ARBA00022679"/>
    </source>
</evidence>
<dbReference type="Pfam" id="PF01030">
    <property type="entry name" value="Recep_L_domain"/>
    <property type="match status" value="2"/>
</dbReference>
<keyword evidence="4" id="KW-0808">Transferase</keyword>
<keyword evidence="9 16" id="KW-1133">Transmembrane helix</keyword>
<evidence type="ECO:0000256" key="11">
    <source>
        <dbReference type="ARBA" id="ARBA00023137"/>
    </source>
</evidence>
<evidence type="ECO:0000256" key="15">
    <source>
        <dbReference type="SAM" id="MobiDB-lite"/>
    </source>
</evidence>
<evidence type="ECO:0000259" key="17">
    <source>
        <dbReference type="PROSITE" id="PS50011"/>
    </source>
</evidence>
<dbReference type="Gene3D" id="3.80.20.20">
    <property type="entry name" value="Receptor L-domain"/>
    <property type="match status" value="2"/>
</dbReference>
<dbReference type="SUPFAM" id="SSF52058">
    <property type="entry name" value="L domain-like"/>
    <property type="match status" value="2"/>
</dbReference>
<dbReference type="CDD" id="cd00064">
    <property type="entry name" value="FU"/>
    <property type="match status" value="2"/>
</dbReference>
<accession>A0A915D6W2</accession>
<dbReference type="FunFam" id="1.10.510.10:FF:000027">
    <property type="entry name" value="Receptor protein-tyrosine kinase"/>
    <property type="match status" value="1"/>
</dbReference>
<keyword evidence="6" id="KW-0547">Nucleotide-binding</keyword>
<dbReference type="Proteomes" id="UP000887574">
    <property type="component" value="Unplaced"/>
</dbReference>
<dbReference type="SUPFAM" id="SSF56112">
    <property type="entry name" value="Protein kinase-like (PK-like)"/>
    <property type="match status" value="1"/>
</dbReference>
<evidence type="ECO:0000256" key="9">
    <source>
        <dbReference type="ARBA" id="ARBA00022989"/>
    </source>
</evidence>
<dbReference type="SMART" id="SM00261">
    <property type="entry name" value="FU"/>
    <property type="match status" value="6"/>
</dbReference>
<dbReference type="GO" id="GO:0005524">
    <property type="term" value="F:ATP binding"/>
    <property type="evidence" value="ECO:0007669"/>
    <property type="project" value="UniProtKB-KW"/>
</dbReference>
<dbReference type="GO" id="GO:0043235">
    <property type="term" value="C:receptor complex"/>
    <property type="evidence" value="ECO:0007669"/>
    <property type="project" value="TreeGrafter"/>
</dbReference>
<feature type="compositionally biased region" description="Polar residues" evidence="15">
    <location>
        <begin position="1268"/>
        <end position="1289"/>
    </location>
</feature>
<evidence type="ECO:0000313" key="19">
    <source>
        <dbReference type="WBParaSite" id="jg16676"/>
    </source>
</evidence>
<dbReference type="InterPro" id="IPR011009">
    <property type="entry name" value="Kinase-like_dom_sf"/>
</dbReference>
<evidence type="ECO:0000256" key="7">
    <source>
        <dbReference type="ARBA" id="ARBA00022777"/>
    </source>
</evidence>
<organism evidence="18 19">
    <name type="scientific">Ditylenchus dipsaci</name>
    <dbReference type="NCBI Taxonomy" id="166011"/>
    <lineage>
        <taxon>Eukaryota</taxon>
        <taxon>Metazoa</taxon>
        <taxon>Ecdysozoa</taxon>
        <taxon>Nematoda</taxon>
        <taxon>Chromadorea</taxon>
        <taxon>Rhabditida</taxon>
        <taxon>Tylenchina</taxon>
        <taxon>Tylenchomorpha</taxon>
        <taxon>Sphaerularioidea</taxon>
        <taxon>Anguinidae</taxon>
        <taxon>Anguininae</taxon>
        <taxon>Ditylenchus</taxon>
    </lineage>
</organism>
<evidence type="ECO:0000256" key="13">
    <source>
        <dbReference type="ARBA" id="ARBA00023180"/>
    </source>
</evidence>
<keyword evidence="3" id="KW-0597">Phosphoprotein</keyword>
<dbReference type="PROSITE" id="PS50011">
    <property type="entry name" value="PROTEIN_KINASE_DOM"/>
    <property type="match status" value="1"/>
</dbReference>
<dbReference type="InterPro" id="IPR000494">
    <property type="entry name" value="Rcpt_L-dom"/>
</dbReference>
<keyword evidence="18" id="KW-1185">Reference proteome</keyword>
<dbReference type="Gene3D" id="2.10.220.10">
    <property type="entry name" value="Hormone Receptor, Insulin-like Growth Factor Receptor 1, Chain A, domain 2"/>
    <property type="match status" value="3"/>
</dbReference>